<dbReference type="Gene3D" id="1.10.10.10">
    <property type="entry name" value="Winged helix-like DNA-binding domain superfamily/Winged helix DNA-binding domain"/>
    <property type="match status" value="1"/>
</dbReference>
<accession>A0A975BYP1</accession>
<dbReference type="InterPro" id="IPR011711">
    <property type="entry name" value="GntR_C"/>
</dbReference>
<keyword evidence="2" id="KW-0238">DNA-binding</keyword>
<dbReference type="InterPro" id="IPR036390">
    <property type="entry name" value="WH_DNA-bd_sf"/>
</dbReference>
<dbReference type="Proteomes" id="UP000663918">
    <property type="component" value="Chromosome"/>
</dbReference>
<dbReference type="EMBL" id="CP062222">
    <property type="protein sequence ID" value="QTC90073.1"/>
    <property type="molecule type" value="Genomic_DNA"/>
</dbReference>
<dbReference type="RefSeq" id="WP_207868490.1">
    <property type="nucleotide sequence ID" value="NZ_CP062222.1"/>
</dbReference>
<protein>
    <submittedName>
        <fullName evidence="5">FadR family transcriptional regulator</fullName>
    </submittedName>
</protein>
<evidence type="ECO:0000256" key="2">
    <source>
        <dbReference type="ARBA" id="ARBA00023125"/>
    </source>
</evidence>
<dbReference type="SMART" id="SM00345">
    <property type="entry name" value="HTH_GNTR"/>
    <property type="match status" value="1"/>
</dbReference>
<dbReference type="InterPro" id="IPR036388">
    <property type="entry name" value="WH-like_DNA-bd_sf"/>
</dbReference>
<dbReference type="PANTHER" id="PTHR43537">
    <property type="entry name" value="TRANSCRIPTIONAL REGULATOR, GNTR FAMILY"/>
    <property type="match status" value="1"/>
</dbReference>
<dbReference type="PROSITE" id="PS50949">
    <property type="entry name" value="HTH_GNTR"/>
    <property type="match status" value="1"/>
</dbReference>
<evidence type="ECO:0000313" key="6">
    <source>
        <dbReference type="Proteomes" id="UP000663918"/>
    </source>
</evidence>
<dbReference type="InterPro" id="IPR008920">
    <property type="entry name" value="TF_FadR/GntR_C"/>
</dbReference>
<proteinExistence type="predicted"/>
<dbReference type="GO" id="GO:0003677">
    <property type="term" value="F:DNA binding"/>
    <property type="evidence" value="ECO:0007669"/>
    <property type="project" value="UniProtKB-KW"/>
</dbReference>
<dbReference type="InterPro" id="IPR000524">
    <property type="entry name" value="Tscrpt_reg_HTH_GntR"/>
</dbReference>
<dbReference type="SUPFAM" id="SSF48008">
    <property type="entry name" value="GntR ligand-binding domain-like"/>
    <property type="match status" value="1"/>
</dbReference>
<name>A0A975BYP1_9CAUL</name>
<evidence type="ECO:0000259" key="4">
    <source>
        <dbReference type="PROSITE" id="PS50949"/>
    </source>
</evidence>
<dbReference type="AlphaFoldDB" id="A0A975BYP1"/>
<evidence type="ECO:0000313" key="5">
    <source>
        <dbReference type="EMBL" id="QTC90073.1"/>
    </source>
</evidence>
<dbReference type="PANTHER" id="PTHR43537:SF5">
    <property type="entry name" value="UXU OPERON TRANSCRIPTIONAL REGULATOR"/>
    <property type="match status" value="1"/>
</dbReference>
<keyword evidence="3" id="KW-0804">Transcription</keyword>
<dbReference type="GO" id="GO:0003700">
    <property type="term" value="F:DNA-binding transcription factor activity"/>
    <property type="evidence" value="ECO:0007669"/>
    <property type="project" value="InterPro"/>
</dbReference>
<organism evidence="5 6">
    <name type="scientific">Brevundimonas goettingensis</name>
    <dbReference type="NCBI Taxonomy" id="2774190"/>
    <lineage>
        <taxon>Bacteria</taxon>
        <taxon>Pseudomonadati</taxon>
        <taxon>Pseudomonadota</taxon>
        <taxon>Alphaproteobacteria</taxon>
        <taxon>Caulobacterales</taxon>
        <taxon>Caulobacteraceae</taxon>
        <taxon>Brevundimonas</taxon>
    </lineage>
</organism>
<gene>
    <name evidence="5" type="ORF">IFJ75_12330</name>
</gene>
<sequence length="238" mass="26039">MPINAPPGETRVQFVMRRVVEHIARERLRVGDDLPSETRFVEVLGVSRPVVREAFGALAALNIVETANGRRPRVSALNGSVLSISLDHAVRTEQISVRQVWETRRCLETETVALAAERRTDAEAAHIRELAEAMTRAGHNSPELMALDIRMHKAIAEAGRNLLMAQIIASLEPLLQSSVSAAWGLADDAGRHRDILDRHLEIAEAITNGDPAAARAAMDRHFDAAIAARLLIEDPLPA</sequence>
<keyword evidence="1" id="KW-0805">Transcription regulation</keyword>
<dbReference type="KEGG" id="bgoe:IFJ75_12330"/>
<dbReference type="SMART" id="SM00895">
    <property type="entry name" value="FCD"/>
    <property type="match status" value="1"/>
</dbReference>
<reference evidence="5" key="1">
    <citation type="submission" date="2020-09" db="EMBL/GenBank/DDBJ databases">
        <title>Brevundimonas sp. LVF2 isolated from a puddle in Goettingen, Germany.</title>
        <authorList>
            <person name="Friedrich I."/>
            <person name="Klassen A."/>
            <person name="Hannes N."/>
            <person name="Schneider D."/>
            <person name="Hertel R."/>
            <person name="Daniel R."/>
        </authorList>
    </citation>
    <scope>NUCLEOTIDE SEQUENCE</scope>
    <source>
        <strain evidence="5">LVF2</strain>
    </source>
</reference>
<dbReference type="SUPFAM" id="SSF46785">
    <property type="entry name" value="Winged helix' DNA-binding domain"/>
    <property type="match status" value="1"/>
</dbReference>
<dbReference type="Gene3D" id="1.20.120.530">
    <property type="entry name" value="GntR ligand-binding domain-like"/>
    <property type="match status" value="1"/>
</dbReference>
<evidence type="ECO:0000256" key="3">
    <source>
        <dbReference type="ARBA" id="ARBA00023163"/>
    </source>
</evidence>
<feature type="domain" description="HTH gntR-type" evidence="4">
    <location>
        <begin position="9"/>
        <end position="77"/>
    </location>
</feature>
<keyword evidence="6" id="KW-1185">Reference proteome</keyword>
<dbReference type="Pfam" id="PF00392">
    <property type="entry name" value="GntR"/>
    <property type="match status" value="1"/>
</dbReference>
<evidence type="ECO:0000256" key="1">
    <source>
        <dbReference type="ARBA" id="ARBA00023015"/>
    </source>
</evidence>
<dbReference type="Pfam" id="PF07729">
    <property type="entry name" value="FCD"/>
    <property type="match status" value="1"/>
</dbReference>